<dbReference type="PATRIC" id="fig|742734.4.peg.672"/>
<dbReference type="Proteomes" id="UP000037392">
    <property type="component" value="Unassembled WGS sequence"/>
</dbReference>
<comment type="caution">
    <text evidence="1">The sequence shown here is derived from an EMBL/GenBank/DDBJ whole genome shotgun (WGS) entry which is preliminary data.</text>
</comment>
<dbReference type="SUPFAM" id="SSF160537">
    <property type="entry name" value="SpoVG-like"/>
    <property type="match status" value="1"/>
</dbReference>
<sequence length="91" mass="10099">MYVAADTSNLKVCVRVMGEAPGRPCAMASVRVSEGVTICGIRIYSSRGRLSVVYPYLREGKKQMPAVVISGPVKLKLTDLILEAYEYERMR</sequence>
<dbReference type="InterPro" id="IPR036751">
    <property type="entry name" value="SpoVG_sf"/>
</dbReference>
<proteinExistence type="predicted"/>
<dbReference type="Gene3D" id="3.30.1120.40">
    <property type="entry name" value="Stage V sporulation protein G"/>
    <property type="match status" value="1"/>
</dbReference>
<evidence type="ECO:0000313" key="1">
    <source>
        <dbReference type="EMBL" id="KMW09204.1"/>
    </source>
</evidence>
<dbReference type="EMBL" id="ADLK01000067">
    <property type="protein sequence ID" value="KMW09204.1"/>
    <property type="molecule type" value="Genomic_DNA"/>
</dbReference>
<organism evidence="1 2">
    <name type="scientific">[Clostridium] citroniae WAL-19142</name>
    <dbReference type="NCBI Taxonomy" id="742734"/>
    <lineage>
        <taxon>Bacteria</taxon>
        <taxon>Bacillati</taxon>
        <taxon>Bacillota</taxon>
        <taxon>Clostridia</taxon>
        <taxon>Lachnospirales</taxon>
        <taxon>Lachnospiraceae</taxon>
        <taxon>Enterocloster</taxon>
    </lineage>
</organism>
<dbReference type="GeneID" id="93165513"/>
<reference evidence="1 2" key="1">
    <citation type="submission" date="2011-04" db="EMBL/GenBank/DDBJ databases">
        <title>The Genome Sequence of Clostridium citroniae WAL-19142.</title>
        <authorList>
            <consortium name="The Broad Institute Genome Sequencing Platform"/>
            <person name="Earl A."/>
            <person name="Ward D."/>
            <person name="Feldgarden M."/>
            <person name="Gevers D."/>
            <person name="Warren Y.A."/>
            <person name="Tyrrell K.L."/>
            <person name="Citron D.M."/>
            <person name="Goldstein E.J."/>
            <person name="Daigneault M."/>
            <person name="Allen-Vercoe E."/>
            <person name="Young S.K."/>
            <person name="Zeng Q."/>
            <person name="Gargeya S."/>
            <person name="Fitzgerald M."/>
            <person name="Haas B."/>
            <person name="Abouelleil A."/>
            <person name="Alvarado L."/>
            <person name="Arachchi H.M."/>
            <person name="Berlin A."/>
            <person name="Brown A."/>
            <person name="Chapman S.B."/>
            <person name="Chen Z."/>
            <person name="Dunbar C."/>
            <person name="Freedman E."/>
            <person name="Gearin G."/>
            <person name="Gellesch M."/>
            <person name="Goldberg J."/>
            <person name="Griggs A."/>
            <person name="Gujja S."/>
            <person name="Heilman E.R."/>
            <person name="Heiman D."/>
            <person name="Howarth C."/>
            <person name="Larson L."/>
            <person name="Lui A."/>
            <person name="MacDonald P.J."/>
            <person name="Mehta T."/>
            <person name="Montmayeur A."/>
            <person name="Murphy C."/>
            <person name="Neiman D."/>
            <person name="Pearson M."/>
            <person name="Priest M."/>
            <person name="Roberts A."/>
            <person name="Saif S."/>
            <person name="Shea T."/>
            <person name="Shenoy N."/>
            <person name="Sisk P."/>
            <person name="Stolte C."/>
            <person name="Sykes S."/>
            <person name="White J."/>
            <person name="Yandava C."/>
            <person name="Wortman J."/>
            <person name="Nusbaum C."/>
            <person name="Birren B."/>
        </authorList>
    </citation>
    <scope>NUCLEOTIDE SEQUENCE [LARGE SCALE GENOMIC DNA]</scope>
    <source>
        <strain evidence="1 2">WAL-19142</strain>
    </source>
</reference>
<gene>
    <name evidence="1" type="ORF">HMPREF9470_00631</name>
</gene>
<dbReference type="AlphaFoldDB" id="A0A0J9BA23"/>
<dbReference type="GO" id="GO:0030435">
    <property type="term" value="P:sporulation resulting in formation of a cellular spore"/>
    <property type="evidence" value="ECO:0007669"/>
    <property type="project" value="InterPro"/>
</dbReference>
<protein>
    <submittedName>
        <fullName evidence="1">Uncharacterized protein</fullName>
    </submittedName>
</protein>
<dbReference type="RefSeq" id="WP_007862206.1">
    <property type="nucleotide sequence ID" value="NZ_KQ235875.1"/>
</dbReference>
<name>A0A0J9BA23_9FIRM</name>
<accession>A0A0J9BA23</accession>
<evidence type="ECO:0000313" key="2">
    <source>
        <dbReference type="Proteomes" id="UP000037392"/>
    </source>
</evidence>